<feature type="compositionally biased region" description="Gly residues" evidence="1">
    <location>
        <begin position="267"/>
        <end position="281"/>
    </location>
</feature>
<proteinExistence type="predicted"/>
<reference evidence="2" key="1">
    <citation type="submission" date="2019-12" db="EMBL/GenBank/DDBJ databases">
        <title>Genome sequencing and annotation of Brassica cretica.</title>
        <authorList>
            <person name="Studholme D.J."/>
            <person name="Sarris P."/>
        </authorList>
    </citation>
    <scope>NUCLEOTIDE SEQUENCE</scope>
    <source>
        <strain evidence="2">PFS-109/04</strain>
        <tissue evidence="2">Leaf</tissue>
    </source>
</reference>
<protein>
    <submittedName>
        <fullName evidence="2">Uncharacterized protein</fullName>
    </submittedName>
</protein>
<dbReference type="AlphaFoldDB" id="A0A8S9SVL9"/>
<evidence type="ECO:0000313" key="3">
    <source>
        <dbReference type="Proteomes" id="UP000712600"/>
    </source>
</evidence>
<dbReference type="EMBL" id="QGKX02000004">
    <property type="protein sequence ID" value="KAF3604114.1"/>
    <property type="molecule type" value="Genomic_DNA"/>
</dbReference>
<sequence>MNPCVFDQLSEPRVFGEVIGKLVGEDGQVFSLWGCRVDCLSKCDKALGAGVLKREHDLVHITSHNPIFTFKIQSLMVLEEFIPQVRCCLEWDRGVTTSGPFQISTILPSRSDRWFDSGRGFKLGVVSGGKRGWLSVSGLAVMEEGGDIIGEERERFKEGLWFGAGEEKVMMEEEYSSSSYALYDLAHDSVRMLGKLIGSELALPRFHHSPSQIPQPEEEVRAGYDYSRAARGSYSHWSKSLERHVCKGTELLHQVKEGKLTGESGEEGSGGTGGRTGGGSPGANARGFTPERPPGTFHTDCIEKCVWEVLTIFVLLVKSRIGMIR</sequence>
<feature type="region of interest" description="Disordered" evidence="1">
    <location>
        <begin position="256"/>
        <end position="293"/>
    </location>
</feature>
<evidence type="ECO:0000313" key="2">
    <source>
        <dbReference type="EMBL" id="KAF3604114.1"/>
    </source>
</evidence>
<comment type="caution">
    <text evidence="2">The sequence shown here is derived from an EMBL/GenBank/DDBJ whole genome shotgun (WGS) entry which is preliminary data.</text>
</comment>
<organism evidence="2 3">
    <name type="scientific">Brassica cretica</name>
    <name type="common">Mustard</name>
    <dbReference type="NCBI Taxonomy" id="69181"/>
    <lineage>
        <taxon>Eukaryota</taxon>
        <taxon>Viridiplantae</taxon>
        <taxon>Streptophyta</taxon>
        <taxon>Embryophyta</taxon>
        <taxon>Tracheophyta</taxon>
        <taxon>Spermatophyta</taxon>
        <taxon>Magnoliopsida</taxon>
        <taxon>eudicotyledons</taxon>
        <taxon>Gunneridae</taxon>
        <taxon>Pentapetalae</taxon>
        <taxon>rosids</taxon>
        <taxon>malvids</taxon>
        <taxon>Brassicales</taxon>
        <taxon>Brassicaceae</taxon>
        <taxon>Brassiceae</taxon>
        <taxon>Brassica</taxon>
    </lineage>
</organism>
<dbReference type="Proteomes" id="UP000712600">
    <property type="component" value="Unassembled WGS sequence"/>
</dbReference>
<gene>
    <name evidence="2" type="ORF">F2Q69_00037914</name>
</gene>
<evidence type="ECO:0000256" key="1">
    <source>
        <dbReference type="SAM" id="MobiDB-lite"/>
    </source>
</evidence>
<accession>A0A8S9SVL9</accession>
<name>A0A8S9SVL9_BRACR</name>